<keyword evidence="10 11" id="KW-0234">DNA repair</keyword>
<feature type="domain" description="RecA family profile 1" evidence="14">
    <location>
        <begin position="62"/>
        <end position="213"/>
    </location>
</feature>
<comment type="caution">
    <text evidence="15">The sequence shown here is derived from an EMBL/GenBank/DDBJ whole genome shotgun (WGS) entry which is preliminary data.</text>
</comment>
<dbReference type="GO" id="GO:0005829">
    <property type="term" value="C:cytosol"/>
    <property type="evidence" value="ECO:0007669"/>
    <property type="project" value="TreeGrafter"/>
</dbReference>
<evidence type="ECO:0000256" key="7">
    <source>
        <dbReference type="ARBA" id="ARBA00022840"/>
    </source>
</evidence>
<evidence type="ECO:0000256" key="10">
    <source>
        <dbReference type="ARBA" id="ARBA00023204"/>
    </source>
</evidence>
<evidence type="ECO:0000256" key="9">
    <source>
        <dbReference type="ARBA" id="ARBA00023125"/>
    </source>
</evidence>
<dbReference type="Pfam" id="PF13541">
    <property type="entry name" value="ChlI"/>
    <property type="match status" value="1"/>
</dbReference>
<evidence type="ECO:0000256" key="6">
    <source>
        <dbReference type="ARBA" id="ARBA00022833"/>
    </source>
</evidence>
<evidence type="ECO:0000256" key="8">
    <source>
        <dbReference type="ARBA" id="ARBA00023016"/>
    </source>
</evidence>
<dbReference type="GO" id="GO:0005524">
    <property type="term" value="F:ATP binding"/>
    <property type="evidence" value="ECO:0007669"/>
    <property type="project" value="UniProtKB-UniRule"/>
</dbReference>
<comment type="similarity">
    <text evidence="11 13">Belongs to the RecA family. RadA subfamily.</text>
</comment>
<dbReference type="Pfam" id="PF13481">
    <property type="entry name" value="AAA_25"/>
    <property type="match status" value="1"/>
</dbReference>
<keyword evidence="4 13" id="KW-0863">Zinc-finger</keyword>
<keyword evidence="2 11" id="KW-0547">Nucleotide-binding</keyword>
<dbReference type="Gene3D" id="3.40.50.300">
    <property type="entry name" value="P-loop containing nucleotide triphosphate hydrolases"/>
    <property type="match status" value="1"/>
</dbReference>
<accession>A0A1F5SEY9</accession>
<evidence type="ECO:0000313" key="16">
    <source>
        <dbReference type="Proteomes" id="UP000178367"/>
    </source>
</evidence>
<feature type="short sequence motif" description="RadA KNRFG motif" evidence="11">
    <location>
        <begin position="250"/>
        <end position="254"/>
    </location>
</feature>
<dbReference type="InterPro" id="IPR020588">
    <property type="entry name" value="RecA_ATP-bd"/>
</dbReference>
<evidence type="ECO:0000256" key="1">
    <source>
        <dbReference type="ARBA" id="ARBA00022723"/>
    </source>
</evidence>
<keyword evidence="6 13" id="KW-0862">Zinc</keyword>
<evidence type="ECO:0000256" key="5">
    <source>
        <dbReference type="ARBA" id="ARBA00022801"/>
    </source>
</evidence>
<proteinExistence type="inferred from homology"/>
<dbReference type="SUPFAM" id="SSF54211">
    <property type="entry name" value="Ribosomal protein S5 domain 2-like"/>
    <property type="match status" value="1"/>
</dbReference>
<dbReference type="PRINTS" id="PR01874">
    <property type="entry name" value="DNAREPAIRADA"/>
</dbReference>
<dbReference type="Gene3D" id="3.30.230.10">
    <property type="match status" value="1"/>
</dbReference>
<dbReference type="NCBIfam" id="TIGR00416">
    <property type="entry name" value="sms"/>
    <property type="match status" value="1"/>
</dbReference>
<dbReference type="GO" id="GO:0140664">
    <property type="term" value="F:ATP-dependent DNA damage sensor activity"/>
    <property type="evidence" value="ECO:0007669"/>
    <property type="project" value="InterPro"/>
</dbReference>
<evidence type="ECO:0000259" key="14">
    <source>
        <dbReference type="PROSITE" id="PS50162"/>
    </source>
</evidence>
<keyword evidence="1 11" id="KW-0479">Metal-binding</keyword>
<organism evidence="15 16">
    <name type="scientific">Candidatus Falkowbacteria bacterium RIFOXYA2_FULL_47_19</name>
    <dbReference type="NCBI Taxonomy" id="1797994"/>
    <lineage>
        <taxon>Bacteria</taxon>
        <taxon>Candidatus Falkowiibacteriota</taxon>
    </lineage>
</organism>
<comment type="function">
    <text evidence="11">Plays a role in repairing double-strand DNA breaks, probably involving stabilizing or processing branched DNA or blocked replication forks.</text>
</comment>
<dbReference type="Proteomes" id="UP000178367">
    <property type="component" value="Unassembled WGS sequence"/>
</dbReference>
<keyword evidence="3 11" id="KW-0227">DNA damage</keyword>
<keyword evidence="8 11" id="KW-0346">Stress response</keyword>
<evidence type="ECO:0000256" key="13">
    <source>
        <dbReference type="RuleBase" id="RU003555"/>
    </source>
</evidence>
<keyword evidence="7 11" id="KW-0067">ATP-binding</keyword>
<dbReference type="SMART" id="SM00382">
    <property type="entry name" value="AAA"/>
    <property type="match status" value="1"/>
</dbReference>
<dbReference type="AlphaFoldDB" id="A0A1F5SEY9"/>
<evidence type="ECO:0000313" key="15">
    <source>
        <dbReference type="EMBL" id="OGF25146.1"/>
    </source>
</evidence>
<evidence type="ECO:0000256" key="2">
    <source>
        <dbReference type="ARBA" id="ARBA00022741"/>
    </source>
</evidence>
<sequence length="447" mass="47440">MSNNTQTIYSCNKCGAQFSKWNGRCLECGGWGTLSAGNTGENGEIRAEPAPAIDLDKIKEGGLIRIPTGIGEVDRCLGGGLVRGSLTLISGEPGIGKSTILAQIADAIAGSSGQGGAVYVSGEESAGQVKDRMERLGCRLGNIKFIGETDVDKVVAGLIDLKPSVAVIDSVQTVYSSELPGEAGGINQIRAAAVKFLEIAKRRNIAVILVGHITKDGGVAGPKQLEHVVDTVIYLESDPARDFRILRATKNRFGSVNELGIFEMTGEGFKEIKNPAGIFLGEGESISGTVISSVMEGTRPFLVEIQALVTKTVFGYPQRKASGFDLNRLQVLSAVLTKRAKINLSNQDIILNIVGGLKVSDPALDLAVCLAISSSLLNQTIDRKTIVLGEVGLGGEVRNIGKLKARLDEARKLGFTKAIIPDFNAKVDGIELTKVKKLEEIVKKITR</sequence>
<dbReference type="GO" id="GO:0016787">
    <property type="term" value="F:hydrolase activity"/>
    <property type="evidence" value="ECO:0007669"/>
    <property type="project" value="UniProtKB-KW"/>
</dbReference>
<comment type="domain">
    <text evidence="11">The middle region has homology to RecA with ATPase motifs including the RadA KNRFG motif, while the C-terminus is homologous to Lon protease.</text>
</comment>
<evidence type="ECO:0000256" key="3">
    <source>
        <dbReference type="ARBA" id="ARBA00022763"/>
    </source>
</evidence>
<dbReference type="PANTHER" id="PTHR32472:SF10">
    <property type="entry name" value="DNA REPAIR PROTEIN RADA-LIKE PROTEIN"/>
    <property type="match status" value="1"/>
</dbReference>
<dbReference type="SUPFAM" id="SSF52540">
    <property type="entry name" value="P-loop containing nucleoside triphosphate hydrolases"/>
    <property type="match status" value="1"/>
</dbReference>
<dbReference type="HAMAP" id="MF_01498">
    <property type="entry name" value="RadA_bact"/>
    <property type="match status" value="1"/>
</dbReference>
<dbReference type="EMBL" id="MFGB01000023">
    <property type="protein sequence ID" value="OGF25146.1"/>
    <property type="molecule type" value="Genomic_DNA"/>
</dbReference>
<evidence type="ECO:0000256" key="12">
    <source>
        <dbReference type="NCBIfam" id="TIGR00416"/>
    </source>
</evidence>
<comment type="function">
    <text evidence="13">DNA-dependent ATPase involved in processing of recombination intermediates, plays a role in repairing DNA breaks. Stimulates the branch migration of RecA-mediated strand transfer reactions, allowing the 3' invading strand to extend heteroduplex DNA faster. Binds ssDNA in the presence of ADP but not other nucleotides, has ATPase activity that is stimulated by ssDNA and various branched DNA structures, but inhibited by SSB. Does not have RecA's homology-searching function.</text>
</comment>
<dbReference type="InterPro" id="IPR004504">
    <property type="entry name" value="DNA_repair_RadA"/>
</dbReference>
<dbReference type="InterPro" id="IPR027417">
    <property type="entry name" value="P-loop_NTPase"/>
</dbReference>
<reference evidence="15 16" key="1">
    <citation type="journal article" date="2016" name="Nat. Commun.">
        <title>Thousands of microbial genomes shed light on interconnected biogeochemical processes in an aquifer system.</title>
        <authorList>
            <person name="Anantharaman K."/>
            <person name="Brown C.T."/>
            <person name="Hug L.A."/>
            <person name="Sharon I."/>
            <person name="Castelle C.J."/>
            <person name="Probst A.J."/>
            <person name="Thomas B.C."/>
            <person name="Singh A."/>
            <person name="Wilkins M.J."/>
            <person name="Karaoz U."/>
            <person name="Brodie E.L."/>
            <person name="Williams K.H."/>
            <person name="Hubbard S.S."/>
            <person name="Banfield J.F."/>
        </authorList>
    </citation>
    <scope>NUCLEOTIDE SEQUENCE [LARGE SCALE GENOMIC DNA]</scope>
</reference>
<evidence type="ECO:0000256" key="11">
    <source>
        <dbReference type="HAMAP-Rule" id="MF_01498"/>
    </source>
</evidence>
<gene>
    <name evidence="11" type="primary">radA</name>
    <name evidence="15" type="ORF">A2227_07425</name>
</gene>
<feature type="binding site" evidence="11">
    <location>
        <begin position="91"/>
        <end position="98"/>
    </location>
    <ligand>
        <name>ATP</name>
        <dbReference type="ChEBI" id="CHEBI:30616"/>
    </ligand>
</feature>
<dbReference type="PROSITE" id="PS50162">
    <property type="entry name" value="RECA_2"/>
    <property type="match status" value="1"/>
</dbReference>
<evidence type="ECO:0000256" key="4">
    <source>
        <dbReference type="ARBA" id="ARBA00022771"/>
    </source>
</evidence>
<dbReference type="InterPro" id="IPR041166">
    <property type="entry name" value="Rubredoxin_2"/>
</dbReference>
<keyword evidence="5" id="KW-0378">Hydrolase</keyword>
<dbReference type="GO" id="GO:0000725">
    <property type="term" value="P:recombinational repair"/>
    <property type="evidence" value="ECO:0007669"/>
    <property type="project" value="UniProtKB-UniRule"/>
</dbReference>
<dbReference type="InterPro" id="IPR020568">
    <property type="entry name" value="Ribosomal_Su5_D2-typ_SF"/>
</dbReference>
<protein>
    <recommendedName>
        <fullName evidence="11 12">DNA repair protein RadA</fullName>
    </recommendedName>
</protein>
<dbReference type="GO" id="GO:0003684">
    <property type="term" value="F:damaged DNA binding"/>
    <property type="evidence" value="ECO:0007669"/>
    <property type="project" value="InterPro"/>
</dbReference>
<dbReference type="GO" id="GO:0008270">
    <property type="term" value="F:zinc ion binding"/>
    <property type="evidence" value="ECO:0007669"/>
    <property type="project" value="UniProtKB-KW"/>
</dbReference>
<feature type="region of interest" description="Lon-protease-like" evidence="11">
    <location>
        <begin position="348"/>
        <end position="447"/>
    </location>
</feature>
<dbReference type="InterPro" id="IPR003593">
    <property type="entry name" value="AAA+_ATPase"/>
</dbReference>
<dbReference type="Pfam" id="PF18073">
    <property type="entry name" value="Zn_ribbon_LapB"/>
    <property type="match status" value="1"/>
</dbReference>
<dbReference type="PANTHER" id="PTHR32472">
    <property type="entry name" value="DNA REPAIR PROTEIN RADA"/>
    <property type="match status" value="1"/>
</dbReference>
<dbReference type="STRING" id="1797994.A2227_07425"/>
<dbReference type="InterPro" id="IPR014721">
    <property type="entry name" value="Ribsml_uS5_D2-typ_fold_subgr"/>
</dbReference>
<name>A0A1F5SEY9_9BACT</name>
<keyword evidence="9 11" id="KW-0238">DNA-binding</keyword>